<keyword evidence="4" id="KW-1133">Transmembrane helix</keyword>
<keyword evidence="4" id="KW-0472">Membrane</keyword>
<dbReference type="Pfam" id="PF13306">
    <property type="entry name" value="LRR_5"/>
    <property type="match status" value="1"/>
</dbReference>
<dbReference type="GO" id="GO:0005886">
    <property type="term" value="C:plasma membrane"/>
    <property type="evidence" value="ECO:0007669"/>
    <property type="project" value="TreeGrafter"/>
</dbReference>
<dbReference type="PROSITE" id="PS51450">
    <property type="entry name" value="LRR"/>
    <property type="match status" value="1"/>
</dbReference>
<sequence>MAVFETSIPVVIRNTFFIPFFWIFFVIGVHSPIRLQLIRSLNSGAISSIPTFELAIIYNEIEVIRKNAFRNLSRLELLYLDHNNIASVESYAFENLPSVKGIYLRNNNIDVIKKDTFVNLPNLENIYINNNKLKKFDQNWFLPTPKLRRLVLHDNQITSLQRAAFQDFRFLITIDFTNNKLRYIHPEVFYGLQLEDLSLGGNELTSFDEVKLSYSSAFYRLEIERNKFTYLSPRFFNEVFNVIDNNSIIFPDAVPAVRDTEGIVYTRKSIAMCVCR</sequence>
<gene>
    <name evidence="5" type="ORF">RI129_009642</name>
</gene>
<dbReference type="InterPro" id="IPR026906">
    <property type="entry name" value="LRR_5"/>
</dbReference>
<dbReference type="InterPro" id="IPR050541">
    <property type="entry name" value="LRR_TM_domain-containing"/>
</dbReference>
<dbReference type="PANTHER" id="PTHR24369">
    <property type="entry name" value="ANTIGEN BSP, PUTATIVE-RELATED"/>
    <property type="match status" value="1"/>
</dbReference>
<dbReference type="InterPro" id="IPR032675">
    <property type="entry name" value="LRR_dom_sf"/>
</dbReference>
<evidence type="ECO:0000256" key="4">
    <source>
        <dbReference type="SAM" id="Phobius"/>
    </source>
</evidence>
<proteinExistence type="predicted"/>
<dbReference type="AlphaFoldDB" id="A0AAN7V2M2"/>
<keyword evidence="1" id="KW-0433">Leucine-rich repeat</keyword>
<evidence type="ECO:0000256" key="3">
    <source>
        <dbReference type="ARBA" id="ARBA00022737"/>
    </source>
</evidence>
<accession>A0AAN7V2M2</accession>
<organism evidence="5 6">
    <name type="scientific">Pyrocoelia pectoralis</name>
    <dbReference type="NCBI Taxonomy" id="417401"/>
    <lineage>
        <taxon>Eukaryota</taxon>
        <taxon>Metazoa</taxon>
        <taxon>Ecdysozoa</taxon>
        <taxon>Arthropoda</taxon>
        <taxon>Hexapoda</taxon>
        <taxon>Insecta</taxon>
        <taxon>Pterygota</taxon>
        <taxon>Neoptera</taxon>
        <taxon>Endopterygota</taxon>
        <taxon>Coleoptera</taxon>
        <taxon>Polyphaga</taxon>
        <taxon>Elateriformia</taxon>
        <taxon>Elateroidea</taxon>
        <taxon>Lampyridae</taxon>
        <taxon>Lampyrinae</taxon>
        <taxon>Pyrocoelia</taxon>
    </lineage>
</organism>
<keyword evidence="2" id="KW-0732">Signal</keyword>
<evidence type="ECO:0000256" key="2">
    <source>
        <dbReference type="ARBA" id="ARBA00022729"/>
    </source>
</evidence>
<dbReference type="InterPro" id="IPR003591">
    <property type="entry name" value="Leu-rich_rpt_typical-subtyp"/>
</dbReference>
<keyword evidence="6" id="KW-1185">Reference proteome</keyword>
<feature type="transmembrane region" description="Helical" evidence="4">
    <location>
        <begin position="16"/>
        <end position="33"/>
    </location>
</feature>
<dbReference type="EMBL" id="JAVRBK010000007">
    <property type="protein sequence ID" value="KAK5641095.1"/>
    <property type="molecule type" value="Genomic_DNA"/>
</dbReference>
<name>A0AAN7V2M2_9COLE</name>
<dbReference type="SUPFAM" id="SSF52058">
    <property type="entry name" value="L domain-like"/>
    <property type="match status" value="1"/>
</dbReference>
<dbReference type="Gene3D" id="3.80.10.10">
    <property type="entry name" value="Ribonuclease Inhibitor"/>
    <property type="match status" value="2"/>
</dbReference>
<keyword evidence="3" id="KW-0677">Repeat</keyword>
<protein>
    <submittedName>
        <fullName evidence="5">Uncharacterized protein</fullName>
    </submittedName>
</protein>
<dbReference type="SMART" id="SM00369">
    <property type="entry name" value="LRR_TYP"/>
    <property type="match status" value="5"/>
</dbReference>
<dbReference type="Proteomes" id="UP001329430">
    <property type="component" value="Chromosome 7"/>
</dbReference>
<dbReference type="PANTHER" id="PTHR24369:SF210">
    <property type="entry name" value="CHAOPTIN-RELATED"/>
    <property type="match status" value="1"/>
</dbReference>
<evidence type="ECO:0000256" key="1">
    <source>
        <dbReference type="ARBA" id="ARBA00022614"/>
    </source>
</evidence>
<keyword evidence="4" id="KW-0812">Transmembrane</keyword>
<comment type="caution">
    <text evidence="5">The sequence shown here is derived from an EMBL/GenBank/DDBJ whole genome shotgun (WGS) entry which is preliminary data.</text>
</comment>
<reference evidence="5 6" key="1">
    <citation type="journal article" date="2024" name="Insects">
        <title>An Improved Chromosome-Level Genome Assembly of the Firefly Pyrocoelia pectoralis.</title>
        <authorList>
            <person name="Fu X."/>
            <person name="Meyer-Rochow V.B."/>
            <person name="Ballantyne L."/>
            <person name="Zhu X."/>
        </authorList>
    </citation>
    <scope>NUCLEOTIDE SEQUENCE [LARGE SCALE GENOMIC DNA]</scope>
    <source>
        <strain evidence="5">XCY_ONT2</strain>
    </source>
</reference>
<evidence type="ECO:0000313" key="6">
    <source>
        <dbReference type="Proteomes" id="UP001329430"/>
    </source>
</evidence>
<evidence type="ECO:0000313" key="5">
    <source>
        <dbReference type="EMBL" id="KAK5641095.1"/>
    </source>
</evidence>
<dbReference type="InterPro" id="IPR001611">
    <property type="entry name" value="Leu-rich_rpt"/>
</dbReference>